<sequence>MSSLSLIPSRATKRSTNLAGVAQLAAAREPRAILCPDVLVVPNGTPKAREHQDWLRQRLVSTPQFCSELFDAGMTVVAVQSASPNSKRATAHGGKGGRNRRVDEHVTKEWQVAENVGSAVEGQGKQTCTEGSAQQLRHSIGPCLKGKHAEAPEKL</sequence>
<evidence type="ECO:0000256" key="1">
    <source>
        <dbReference type="SAM" id="MobiDB-lite"/>
    </source>
</evidence>
<feature type="compositionally biased region" description="Polar residues" evidence="1">
    <location>
        <begin position="124"/>
        <end position="137"/>
    </location>
</feature>
<feature type="region of interest" description="Disordered" evidence="1">
    <location>
        <begin position="80"/>
        <end position="102"/>
    </location>
</feature>
<accession>A0A812UBP6</accession>
<proteinExistence type="predicted"/>
<dbReference type="EMBL" id="CAJNDS010002666">
    <property type="protein sequence ID" value="CAE7560349.1"/>
    <property type="molecule type" value="Genomic_DNA"/>
</dbReference>
<name>A0A812UBP6_9DINO</name>
<dbReference type="Proteomes" id="UP000604046">
    <property type="component" value="Unassembled WGS sequence"/>
</dbReference>
<organism evidence="2 3">
    <name type="scientific">Symbiodinium natans</name>
    <dbReference type="NCBI Taxonomy" id="878477"/>
    <lineage>
        <taxon>Eukaryota</taxon>
        <taxon>Sar</taxon>
        <taxon>Alveolata</taxon>
        <taxon>Dinophyceae</taxon>
        <taxon>Suessiales</taxon>
        <taxon>Symbiodiniaceae</taxon>
        <taxon>Symbiodinium</taxon>
    </lineage>
</organism>
<protein>
    <submittedName>
        <fullName evidence="2">Uncharacterized protein</fullName>
    </submittedName>
</protein>
<keyword evidence="3" id="KW-1185">Reference proteome</keyword>
<evidence type="ECO:0000313" key="2">
    <source>
        <dbReference type="EMBL" id="CAE7560349.1"/>
    </source>
</evidence>
<evidence type="ECO:0000313" key="3">
    <source>
        <dbReference type="Proteomes" id="UP000604046"/>
    </source>
</evidence>
<gene>
    <name evidence="2" type="ORF">SNAT2548_LOCUS31589</name>
</gene>
<feature type="region of interest" description="Disordered" evidence="1">
    <location>
        <begin position="122"/>
        <end position="155"/>
    </location>
</feature>
<dbReference type="AlphaFoldDB" id="A0A812UBP6"/>
<reference evidence="2" key="1">
    <citation type="submission" date="2021-02" db="EMBL/GenBank/DDBJ databases">
        <authorList>
            <person name="Dougan E. K."/>
            <person name="Rhodes N."/>
            <person name="Thang M."/>
            <person name="Chan C."/>
        </authorList>
    </citation>
    <scope>NUCLEOTIDE SEQUENCE</scope>
</reference>
<comment type="caution">
    <text evidence="2">The sequence shown here is derived from an EMBL/GenBank/DDBJ whole genome shotgun (WGS) entry which is preliminary data.</text>
</comment>